<reference evidence="2" key="1">
    <citation type="journal article" date="2023" name="Mol. Phylogenet. Evol.">
        <title>Genome-scale phylogeny and comparative genomics of the fungal order Sordariales.</title>
        <authorList>
            <person name="Hensen N."/>
            <person name="Bonometti L."/>
            <person name="Westerberg I."/>
            <person name="Brannstrom I.O."/>
            <person name="Guillou S."/>
            <person name="Cros-Aarteil S."/>
            <person name="Calhoun S."/>
            <person name="Haridas S."/>
            <person name="Kuo A."/>
            <person name="Mondo S."/>
            <person name="Pangilinan J."/>
            <person name="Riley R."/>
            <person name="LaButti K."/>
            <person name="Andreopoulos B."/>
            <person name="Lipzen A."/>
            <person name="Chen C."/>
            <person name="Yan M."/>
            <person name="Daum C."/>
            <person name="Ng V."/>
            <person name="Clum A."/>
            <person name="Steindorff A."/>
            <person name="Ohm R.A."/>
            <person name="Martin F."/>
            <person name="Silar P."/>
            <person name="Natvig D.O."/>
            <person name="Lalanne C."/>
            <person name="Gautier V."/>
            <person name="Ament-Velasquez S.L."/>
            <person name="Kruys A."/>
            <person name="Hutchinson M.I."/>
            <person name="Powell A.J."/>
            <person name="Barry K."/>
            <person name="Miller A.N."/>
            <person name="Grigoriev I.V."/>
            <person name="Debuchy R."/>
            <person name="Gladieux P."/>
            <person name="Hiltunen Thoren M."/>
            <person name="Johannesson H."/>
        </authorList>
    </citation>
    <scope>NUCLEOTIDE SEQUENCE</scope>
    <source>
        <strain evidence="2">CBS 168.71</strain>
    </source>
</reference>
<dbReference type="RefSeq" id="XP_062653681.1">
    <property type="nucleotide sequence ID" value="XM_062804988.1"/>
</dbReference>
<protein>
    <recommendedName>
        <fullName evidence="4">BTB domain-containing protein</fullName>
    </recommendedName>
</protein>
<sequence length="448" mass="49822">MSYTPRFTTIAGMPSVVLMTNDVTPEDIEDMDFTVFRIDDAASTTDDVTSTTDDAASTTPQAPPTAEESPIKEFLVLDKKGQLLLDVVGPDHNAPHRKRTYRYRVSIDVMERASPVWKETIFGPEGKERQRPTNKEEDWIVLLPDDDEPLPILVQLALIYDRPDMVPTWSTDDPDINGICTQISKFVATADRYGTLPLLQPFVSDWLAHARLRSRIRGGPEALSSGFLYQLELAWQLGAVGVVEDYVRRLIFASDLTPASLADMVSEVNLAYDAVGILTSLPKLLDTVGKRQLELIQTALDFFHRLVADISCQKMSDIPGLEFLERAMGSPFPHNAVNRALCNALLDSYINKRLEEGVVGKIPVEAKDCRSSILLLLQTMGRVLGKSCTPGPKQPDGHTCVQDLYKKFNGFVVELLGRWEGSESVLESEQVEWLKKRGEILAREGSSA</sequence>
<evidence type="ECO:0000313" key="3">
    <source>
        <dbReference type="Proteomes" id="UP001278766"/>
    </source>
</evidence>
<proteinExistence type="predicted"/>
<dbReference type="EMBL" id="JAUEPN010000015">
    <property type="protein sequence ID" value="KAK3290167.1"/>
    <property type="molecule type" value="Genomic_DNA"/>
</dbReference>
<evidence type="ECO:0000256" key="1">
    <source>
        <dbReference type="SAM" id="MobiDB-lite"/>
    </source>
</evidence>
<feature type="region of interest" description="Disordered" evidence="1">
    <location>
        <begin position="44"/>
        <end position="69"/>
    </location>
</feature>
<accession>A0AAE0H584</accession>
<evidence type="ECO:0000313" key="2">
    <source>
        <dbReference type="EMBL" id="KAK3290167.1"/>
    </source>
</evidence>
<comment type="caution">
    <text evidence="2">The sequence shown here is derived from an EMBL/GenBank/DDBJ whole genome shotgun (WGS) entry which is preliminary data.</text>
</comment>
<evidence type="ECO:0008006" key="4">
    <source>
        <dbReference type="Google" id="ProtNLM"/>
    </source>
</evidence>
<organism evidence="2 3">
    <name type="scientific">Chaetomium fimeti</name>
    <dbReference type="NCBI Taxonomy" id="1854472"/>
    <lineage>
        <taxon>Eukaryota</taxon>
        <taxon>Fungi</taxon>
        <taxon>Dikarya</taxon>
        <taxon>Ascomycota</taxon>
        <taxon>Pezizomycotina</taxon>
        <taxon>Sordariomycetes</taxon>
        <taxon>Sordariomycetidae</taxon>
        <taxon>Sordariales</taxon>
        <taxon>Chaetomiaceae</taxon>
        <taxon>Chaetomium</taxon>
    </lineage>
</organism>
<dbReference type="Proteomes" id="UP001278766">
    <property type="component" value="Unassembled WGS sequence"/>
</dbReference>
<reference evidence="2" key="2">
    <citation type="submission" date="2023-06" db="EMBL/GenBank/DDBJ databases">
        <authorList>
            <consortium name="Lawrence Berkeley National Laboratory"/>
            <person name="Haridas S."/>
            <person name="Hensen N."/>
            <person name="Bonometti L."/>
            <person name="Westerberg I."/>
            <person name="Brannstrom I.O."/>
            <person name="Guillou S."/>
            <person name="Cros-Aarteil S."/>
            <person name="Calhoun S."/>
            <person name="Kuo A."/>
            <person name="Mondo S."/>
            <person name="Pangilinan J."/>
            <person name="Riley R."/>
            <person name="Labutti K."/>
            <person name="Andreopoulos B."/>
            <person name="Lipzen A."/>
            <person name="Chen C."/>
            <person name="Yanf M."/>
            <person name="Daum C."/>
            <person name="Ng V."/>
            <person name="Clum A."/>
            <person name="Steindorff A."/>
            <person name="Ohm R."/>
            <person name="Martin F."/>
            <person name="Silar P."/>
            <person name="Natvig D."/>
            <person name="Lalanne C."/>
            <person name="Gautier V."/>
            <person name="Ament-Velasquez S.L."/>
            <person name="Kruys A."/>
            <person name="Hutchinson M.I."/>
            <person name="Powell A.J."/>
            <person name="Barry K."/>
            <person name="Miller A.N."/>
            <person name="Grigoriev I.V."/>
            <person name="Debuchy R."/>
            <person name="Gladieux P."/>
            <person name="Thoren M.H."/>
            <person name="Johannesson H."/>
        </authorList>
    </citation>
    <scope>NUCLEOTIDE SEQUENCE</scope>
    <source>
        <strain evidence="2">CBS 168.71</strain>
    </source>
</reference>
<keyword evidence="3" id="KW-1185">Reference proteome</keyword>
<feature type="compositionally biased region" description="Low complexity" evidence="1">
    <location>
        <begin position="44"/>
        <end position="66"/>
    </location>
</feature>
<dbReference type="GeneID" id="87841936"/>
<gene>
    <name evidence="2" type="ORF">B0H64DRAFT_413545</name>
</gene>
<name>A0AAE0H584_9PEZI</name>
<dbReference type="AlphaFoldDB" id="A0AAE0H584"/>